<gene>
    <name evidence="3" type="ORF">PRIO_6673</name>
</gene>
<evidence type="ECO:0000313" key="4">
    <source>
        <dbReference type="Proteomes" id="UP000033163"/>
    </source>
</evidence>
<feature type="domain" description="SLH" evidence="2">
    <location>
        <begin position="156"/>
        <end position="223"/>
    </location>
</feature>
<dbReference type="STRING" id="483937.AMQ84_31425"/>
<proteinExistence type="predicted"/>
<dbReference type="PROSITE" id="PS51272">
    <property type="entry name" value="SLH"/>
    <property type="match status" value="3"/>
</dbReference>
<dbReference type="KEGG" id="pri:PRIO_6673"/>
<protein>
    <submittedName>
        <fullName evidence="3">Putative membrane protein</fullName>
    </submittedName>
</protein>
<evidence type="ECO:0000313" key="3">
    <source>
        <dbReference type="EMBL" id="CQR59020.1"/>
    </source>
</evidence>
<dbReference type="Pfam" id="PF00395">
    <property type="entry name" value="SLH"/>
    <property type="match status" value="2"/>
</dbReference>
<reference evidence="4" key="1">
    <citation type="submission" date="2015-03" db="EMBL/GenBank/DDBJ databases">
        <authorList>
            <person name="Wibberg D."/>
        </authorList>
    </citation>
    <scope>NUCLEOTIDE SEQUENCE [LARGE SCALE GENOMIC DNA]</scope>
</reference>
<dbReference type="PANTHER" id="PTHR43308:SF5">
    <property type="entry name" value="S-LAYER PROTEIN _ PEPTIDOGLYCAN ENDO-BETA-N-ACETYLGLUCOSAMINIDASE"/>
    <property type="match status" value="1"/>
</dbReference>
<dbReference type="PANTHER" id="PTHR43308">
    <property type="entry name" value="OUTER MEMBRANE PROTEIN ALPHA-RELATED"/>
    <property type="match status" value="1"/>
</dbReference>
<dbReference type="InterPro" id="IPR049804">
    <property type="entry name" value="Choice_anch_L"/>
</dbReference>
<sequence>MLFHAVRRKASLMIVFALLVSTLMPHMVFGEAAQFKDIAGSYAQKEIQSLAEAGIISGYEDNAFKPNKAMSRAELAKIIVLSLGLKVNGDQAAPFKDVDSKSWYRGYVGALVESGITEGTSATTFSPNSNVTREELVVFFIRAFGLEDTAKKLPVDSKLSDILEVSEWAKAQVSLAFKNGFINGVQGSDGTLKFKPKEHAERQALARLAYEFKTNKSVYVEKSKQLLAEEAAKGQNPVESPAATPAATQVTTDRGTSGGGSAPGTSAPATPTPAPTSPGPATPGPATPGPATPTPTPATPAPAPVSGLQIVVKGENTDAIYAEEPTEVIFRSSLNSAETVNASVYKVDDSGKVISQIISLYDDGSADHGDSLKADGIYSGKAVLTESTEGYINLQAFAGDVPSSTVFKLSVMKHLTDEQLAQTEIIENNTQAKLDHLATEYGDVQKAKEKTVAWLKAQDEVEHAGISGEGGSIWYLLDNGILGGISAAPENTKGLSSTIEEASSSNALAAEALTQNAEQTVATIGSKRVAVISPFSSKLTSSTVYDAVYNSFNQSNHSFLAERVKDTAANVNFFKRLNQYGVVVLDTHGDTFYDETVLQKLHNKYGIDFKYAGPQVMFLTGEKATAESKKAYELDLKKGRLAIVSGYYAITPSFITRYNDMLPGTIVYNGSCRSSYNDSMADAFINNGAGTYYGYTDYVKLAYDQAIAQSVSTALAGENMTTKEAFQAAVAAHGANDGLAAFAMKGSNIGVKTEGVINGTFENGNWTGWNGNGDVRVISKLGPLKPTEGNYMAIISTGLGFENNDNGGYDYNSDSYIEQSFIVPAGATTLSFDYNFISEEPKEYVGTKYNDTFKATVTSSVYINTASVITSHVNGGNTVTSNVYGDESVIIGTESINESTAYWIDENKVAIDFYGGDQTAYMTNWKHVQFDVSQFAGKASIVLRFHVWDQGDSVFDTAILIDNVILK</sequence>
<dbReference type="Proteomes" id="UP000033163">
    <property type="component" value="Chromosome I"/>
</dbReference>
<dbReference type="AlphaFoldDB" id="A0A0E4CZX9"/>
<name>A0A0E4CZX9_9BACL</name>
<feature type="region of interest" description="Disordered" evidence="1">
    <location>
        <begin position="231"/>
        <end position="304"/>
    </location>
</feature>
<dbReference type="RefSeq" id="WP_020434343.1">
    <property type="nucleotide sequence ID" value="NZ_AGBD01001969.1"/>
</dbReference>
<evidence type="ECO:0000259" key="2">
    <source>
        <dbReference type="PROSITE" id="PS51272"/>
    </source>
</evidence>
<feature type="compositionally biased region" description="Low complexity" evidence="1">
    <location>
        <begin position="241"/>
        <end position="252"/>
    </location>
</feature>
<feature type="domain" description="SLH" evidence="2">
    <location>
        <begin position="30"/>
        <end position="89"/>
    </location>
</feature>
<feature type="compositionally biased region" description="Pro residues" evidence="1">
    <location>
        <begin position="270"/>
        <end position="303"/>
    </location>
</feature>
<dbReference type="InterPro" id="IPR001119">
    <property type="entry name" value="SLH_dom"/>
</dbReference>
<evidence type="ECO:0000256" key="1">
    <source>
        <dbReference type="SAM" id="MobiDB-lite"/>
    </source>
</evidence>
<dbReference type="PATRIC" id="fig|1073571.4.peg.7135"/>
<accession>A0A0E4CZX9</accession>
<dbReference type="NCBIfam" id="NF038133">
    <property type="entry name" value="choice_anch_L"/>
    <property type="match status" value="1"/>
</dbReference>
<dbReference type="HOGENOM" id="CLU_306260_0_0_9"/>
<feature type="domain" description="SLH" evidence="2">
    <location>
        <begin position="91"/>
        <end position="154"/>
    </location>
</feature>
<dbReference type="InterPro" id="IPR051465">
    <property type="entry name" value="Cell_Envelope_Struct_Comp"/>
</dbReference>
<organism evidence="3 4">
    <name type="scientific">Paenibacillus riograndensis SBR5</name>
    <dbReference type="NCBI Taxonomy" id="1073571"/>
    <lineage>
        <taxon>Bacteria</taxon>
        <taxon>Bacillati</taxon>
        <taxon>Bacillota</taxon>
        <taxon>Bacilli</taxon>
        <taxon>Bacillales</taxon>
        <taxon>Paenibacillaceae</taxon>
        <taxon>Paenibacillus</taxon>
        <taxon>Paenibacillus sonchi group</taxon>
    </lineage>
</organism>
<dbReference type="EMBL" id="LN831776">
    <property type="protein sequence ID" value="CQR59020.1"/>
    <property type="molecule type" value="Genomic_DNA"/>
</dbReference>